<protein>
    <recommendedName>
        <fullName evidence="5">Regulation of nuclear pre-mRNA domain-containing protein 2</fullName>
    </recommendedName>
</protein>
<feature type="compositionally biased region" description="Low complexity" evidence="6">
    <location>
        <begin position="1014"/>
        <end position="1029"/>
    </location>
</feature>
<dbReference type="InterPro" id="IPR008942">
    <property type="entry name" value="ENTH_VHS"/>
</dbReference>
<accession>A0A1Q3EWV3</accession>
<dbReference type="Gene3D" id="6.10.250.2560">
    <property type="match status" value="1"/>
</dbReference>
<feature type="compositionally biased region" description="Gly residues" evidence="6">
    <location>
        <begin position="1149"/>
        <end position="1170"/>
    </location>
</feature>
<evidence type="ECO:0000256" key="4">
    <source>
        <dbReference type="ARBA" id="ARBA00062892"/>
    </source>
</evidence>
<keyword evidence="2" id="KW-0597">Phosphoprotein</keyword>
<keyword evidence="3" id="KW-0007">Acetylation</keyword>
<feature type="region of interest" description="Disordered" evidence="6">
    <location>
        <begin position="1070"/>
        <end position="1180"/>
    </location>
</feature>
<feature type="compositionally biased region" description="Acidic residues" evidence="6">
    <location>
        <begin position="912"/>
        <end position="926"/>
    </location>
</feature>
<dbReference type="GO" id="GO:0031124">
    <property type="term" value="P:mRNA 3'-end processing"/>
    <property type="evidence" value="ECO:0007669"/>
    <property type="project" value="TreeGrafter"/>
</dbReference>
<feature type="domain" description="CID" evidence="7">
    <location>
        <begin position="20"/>
        <end position="149"/>
    </location>
</feature>
<comment type="subunit">
    <text evidence="4">Associates with the RNA polymerase II complex.</text>
</comment>
<dbReference type="InterPro" id="IPR006569">
    <property type="entry name" value="CID_dom"/>
</dbReference>
<feature type="region of interest" description="Disordered" evidence="6">
    <location>
        <begin position="323"/>
        <end position="344"/>
    </location>
</feature>
<feature type="compositionally biased region" description="Low complexity" evidence="6">
    <location>
        <begin position="1171"/>
        <end position="1180"/>
    </location>
</feature>
<name>A0A1Q3EWV3_CULTA</name>
<dbReference type="PANTHER" id="PTHR12460:SF40">
    <property type="entry name" value="REGULATION OF NUCLEAR PRE-MRNA DOMAIN-CONTAINING PROTEIN 2"/>
    <property type="match status" value="1"/>
</dbReference>
<proteinExistence type="predicted"/>
<dbReference type="SMART" id="SM00582">
    <property type="entry name" value="RPR"/>
    <property type="match status" value="1"/>
</dbReference>
<feature type="compositionally biased region" description="Low complexity" evidence="6">
    <location>
        <begin position="867"/>
        <end position="880"/>
    </location>
</feature>
<dbReference type="Pfam" id="PF04818">
    <property type="entry name" value="CID"/>
    <property type="match status" value="1"/>
</dbReference>
<feature type="region of interest" description="Disordered" evidence="6">
    <location>
        <begin position="654"/>
        <end position="713"/>
    </location>
</feature>
<feature type="region of interest" description="Disordered" evidence="6">
    <location>
        <begin position="796"/>
        <end position="816"/>
    </location>
</feature>
<feature type="region of interest" description="Disordered" evidence="6">
    <location>
        <begin position="405"/>
        <end position="467"/>
    </location>
</feature>
<dbReference type="Gene3D" id="1.25.40.90">
    <property type="match status" value="1"/>
</dbReference>
<dbReference type="PANTHER" id="PTHR12460">
    <property type="entry name" value="CYCLIN-DEPENDENT KINASE INHIBITOR-RELATED PROTEIN"/>
    <property type="match status" value="1"/>
</dbReference>
<feature type="compositionally biased region" description="Gly residues" evidence="6">
    <location>
        <begin position="1128"/>
        <end position="1142"/>
    </location>
</feature>
<feature type="region of interest" description="Disordered" evidence="6">
    <location>
        <begin position="840"/>
        <end position="1051"/>
    </location>
</feature>
<feature type="compositionally biased region" description="Acidic residues" evidence="6">
    <location>
        <begin position="667"/>
        <end position="680"/>
    </location>
</feature>
<evidence type="ECO:0000259" key="7">
    <source>
        <dbReference type="PROSITE" id="PS51391"/>
    </source>
</evidence>
<evidence type="ECO:0000256" key="5">
    <source>
        <dbReference type="ARBA" id="ARBA00067342"/>
    </source>
</evidence>
<organism evidence="8">
    <name type="scientific">Culex tarsalis</name>
    <name type="common">Encephalitis mosquito</name>
    <dbReference type="NCBI Taxonomy" id="7177"/>
    <lineage>
        <taxon>Eukaryota</taxon>
        <taxon>Metazoa</taxon>
        <taxon>Ecdysozoa</taxon>
        <taxon>Arthropoda</taxon>
        <taxon>Hexapoda</taxon>
        <taxon>Insecta</taxon>
        <taxon>Pterygota</taxon>
        <taxon>Neoptera</taxon>
        <taxon>Endopterygota</taxon>
        <taxon>Diptera</taxon>
        <taxon>Nematocera</taxon>
        <taxon>Culicoidea</taxon>
        <taxon>Culicidae</taxon>
        <taxon>Culicinae</taxon>
        <taxon>Culicini</taxon>
        <taxon>Culex</taxon>
        <taxon>Culex</taxon>
    </lineage>
</organism>
<dbReference type="AlphaFoldDB" id="A0A1Q3EWV3"/>
<evidence type="ECO:0000256" key="3">
    <source>
        <dbReference type="ARBA" id="ARBA00022990"/>
    </source>
</evidence>
<evidence type="ECO:0000256" key="2">
    <source>
        <dbReference type="ARBA" id="ARBA00022553"/>
    </source>
</evidence>
<feature type="compositionally biased region" description="Low complexity" evidence="6">
    <location>
        <begin position="982"/>
        <end position="991"/>
    </location>
</feature>
<feature type="compositionally biased region" description="Basic and acidic residues" evidence="6">
    <location>
        <begin position="896"/>
        <end position="909"/>
    </location>
</feature>
<evidence type="ECO:0000256" key="6">
    <source>
        <dbReference type="SAM" id="MobiDB-lite"/>
    </source>
</evidence>
<feature type="compositionally biased region" description="Acidic residues" evidence="6">
    <location>
        <begin position="950"/>
        <end position="978"/>
    </location>
</feature>
<reference evidence="8" key="1">
    <citation type="submission" date="2017-01" db="EMBL/GenBank/DDBJ databases">
        <title>A deep insight into the sialotranscriptome of adult male and female Cluex tarsalis mosquitoes.</title>
        <authorList>
            <person name="Ribeiro J.M."/>
            <person name="Moreira F."/>
            <person name="Bernard K.A."/>
            <person name="Calvo E."/>
        </authorList>
    </citation>
    <scope>NUCLEOTIDE SEQUENCE</scope>
    <source>
        <strain evidence="8">Kern County</strain>
        <tissue evidence="8">Salivary glands</tissue>
    </source>
</reference>
<keyword evidence="1" id="KW-0488">Methylation</keyword>
<dbReference type="GO" id="GO:0000993">
    <property type="term" value="F:RNA polymerase II complex binding"/>
    <property type="evidence" value="ECO:0007669"/>
    <property type="project" value="TreeGrafter"/>
</dbReference>
<evidence type="ECO:0000256" key="1">
    <source>
        <dbReference type="ARBA" id="ARBA00022481"/>
    </source>
</evidence>
<dbReference type="CDD" id="cd16981">
    <property type="entry name" value="CID_RPRD_like"/>
    <property type="match status" value="1"/>
</dbReference>
<evidence type="ECO:0000313" key="8">
    <source>
        <dbReference type="EMBL" id="JAV19783.1"/>
    </source>
</evidence>
<feature type="compositionally biased region" description="Pro residues" evidence="6">
    <location>
        <begin position="992"/>
        <end position="1013"/>
    </location>
</feature>
<feature type="compositionally biased region" description="Gly residues" evidence="6">
    <location>
        <begin position="1103"/>
        <end position="1120"/>
    </location>
</feature>
<dbReference type="EMBL" id="GFDL01015262">
    <property type="protein sequence ID" value="JAV19783.1"/>
    <property type="molecule type" value="Transcribed_RNA"/>
</dbReference>
<dbReference type="FunFam" id="1.25.40.90:FF:000020">
    <property type="entry name" value="regulation of nuclear pre-mRNA domain-containing protein 2 isoform X1"/>
    <property type="match status" value="1"/>
</dbReference>
<sequence length="1209" mass="130121">MSKTATLSVTASAGAGAAAAREFDVPGFEQRLRDLKDTQDSIQQLSAWCLQRRVHHKKIVNSWLNVLKQVKVESRLTLFYLANDVIQYSKRKNYEYVDSWGTYLQKATTMVRDEKVKHKILRIFKIWEQREIYNDEFLADLNGLLSATTSSSTAKKNQESASANAPSGGATLATGPTRLAETKQAVAAAAAVTVVDIEDFQTASLVSTIKECVKNENDTDTTFKSLNKTPFVDVEAVKSSIKGKDRKSVEDIEREIEENLVHYQSYVHSLKTELKSRRMLISLLEQAETFYHSQRGEVKVVANAYRNFGNRLKSMKKKLDELTTTLPSPIPSPDINAPSPEPDMDLQLPDDQSYFNMNGMMNSSYMDGNLPFDISDFRRESPSSTVQSIQVINSRKEESEGVNDFLKSFFPDTPGRNYPLSGGRPPAQQQQQQQQNPPLPSRPSVGGFGPSSNSSMDDYGGGGGGGGPADYTAGLNSYGVPSNVVGGGNDYGLPGLGPRPNNHHPGAGMGMSRNYGGGGGGPQYNQPMLSDYSGGRGPQPGNRGPLLPPPPPPVNLDRSDEYNSTWDMSMTWDGPHDSSAFQGLDTPVSPPHYERKGDRNTNVIEYIDGVNEDGPLQDVDHRQLPTLAQLPPAFMKEKGRLMDVDHRNLISLTGSPGPLLSNKSGLDDLENVDDDDEDDILLTGNRHKGGALDSKPSANQPTPVPAPVSPVVNTSTSSTYWANTGDIDLRFGAPPTAAVPAAALASSTAVQTAATTTAPSTLCSNSNSSIATNATSESKDLDMRIQSMQKTLDSHFGEVSSIGGDSKSGDEVPSGLQSLLQTPASLLEIDDFLQNFERENNFDMSKPPSRLMSNQEGDLSPSPSPPSLTASLPSVAASTPRRGLPAVQQQQQLPTGHDDASSEPKKPVDNNESVDMDLSEPEESLELDQMAAAVANQNSSSELQEGGGDIYEDSAEPYEPFEGEDPDEPVPEFPDEAEMGLQQQEQQNQQQRPPPLMAEPIQRPPLLPDPAGFPPHFAFQAQQQQQQQQRNQWDLPPPLPPQMNNFGGTAGIPSLTDLANFGEFPNLAAGLSNMGSPQPPPGMPPHVWNNQFNSPNRGPPPGGFGGSPFGGGGGGGGGRGNFRNNQWQGGGPRDGGAGGGPRHGSPYFRGGGGRGNFRGGKFRGGGGGGHHNNNNNRGGNWLDSFIRNGGDVLQLITQFGPTLEQLSKK</sequence>
<dbReference type="PROSITE" id="PS51391">
    <property type="entry name" value="CID"/>
    <property type="match status" value="1"/>
</dbReference>
<feature type="region of interest" description="Disordered" evidence="6">
    <location>
        <begin position="491"/>
        <end position="597"/>
    </location>
</feature>
<dbReference type="SUPFAM" id="SSF48464">
    <property type="entry name" value="ENTH/VHS domain"/>
    <property type="match status" value="1"/>
</dbReference>
<feature type="region of interest" description="Disordered" evidence="6">
    <location>
        <begin position="155"/>
        <end position="174"/>
    </location>
</feature>